<gene>
    <name evidence="3" type="ORF">SAMN05443575_1404</name>
</gene>
<dbReference type="InterPro" id="IPR013378">
    <property type="entry name" value="InlB-like_B-rpt"/>
</dbReference>
<organism evidence="3 4">
    <name type="scientific">Jatrophihabitans endophyticus</name>
    <dbReference type="NCBI Taxonomy" id="1206085"/>
    <lineage>
        <taxon>Bacteria</taxon>
        <taxon>Bacillati</taxon>
        <taxon>Actinomycetota</taxon>
        <taxon>Actinomycetes</taxon>
        <taxon>Jatrophihabitantales</taxon>
        <taxon>Jatrophihabitantaceae</taxon>
        <taxon>Jatrophihabitans</taxon>
    </lineage>
</organism>
<dbReference type="EMBL" id="FQVU01000002">
    <property type="protein sequence ID" value="SHG11253.1"/>
    <property type="molecule type" value="Genomic_DNA"/>
</dbReference>
<dbReference type="InterPro" id="IPR042229">
    <property type="entry name" value="Listeria/Bacterioides_rpt_sf"/>
</dbReference>
<feature type="signal peptide" evidence="2">
    <location>
        <begin position="1"/>
        <end position="29"/>
    </location>
</feature>
<sequence>MSAVRRALALTATAGLLTAGAVVATPAHAAPVSEWAALSAAFADGGTVQLGADITRNDGSHLAVGSGKQVTLDLNGHTLAISGVSDSSAAVSVPADRGTSLTVTSTGASGQLTVTGGALAAGIGGGESTSGGVVTISGAVAVDATGGAGGAGIGSGCSFAATPRMTGGSLTVVNGSVTAHGGDDAAGIGGGQSSSGAAVSLMHGTITATGGLAGAGIGAGATPDAADGIDGGALTVAGGAARATGGDYGAGVGGGHAGAGAKVTVSGGSLTASGGGGAAGVGTGSYGAAGGSLDVTTRGSVVAAGGGSGAAAVGGGRAGAGVDVRVAVGSTVTTSGGVAFGGDTGATDWGSLRNDGIITTTPGDVLTVPTGVTVTNSGFIDNRGSITGAGTVVNTGTIVGSGTVANNGQGDTGTTVTQHSHLLTFDNNGTTGTRRPDRPIFAATVGDTNRSLIAPPAQNGYTFTGWYTSATAGTKVTESTDLQNLVGAGPQTVTLYAHYEIAQSIAFTSSAPSPAAVGSTYTVAATGGASGQPVIFSAGSGTTNSACTVSGTTVTFAHPGTCVIAADQTGAGFYRPATTTTQTITVGQGTQPISFTSTPPSDAKVGGATYTVAATGGGSSAPVVFSVDPATTRGACTLAGSTVTPVHAGTCVIAADQGGDDDYARAPTATQSFEVGRGAQTITLTNALQYPPVVGTTYTPAGTAGSGAPVTFGVDDGTACSIEDGVVRFEHFGMCVVTADQAGTADYGPASQVRQAFTVVTIGSSVTVTADPAETVYGQPVRATATVILAAGGATGTLKWLVDNDQFGADVPVTVTSTGRSFTLDVPRLAAGSHLVRAAFIPDDTTRYAVSSGGASLFVRPAATTTRVAITSSALSAAVTAVAPGSGTPGGSVTFSVGGTSVGTAPIVAGTARLAHRVPTGKASQVSAVYAGDVDFAGSSDSTSRSDPKITATVTGRPARTKHGWYRGTVRIAFTCTTNSAPLARPCPSPLVFTGDGAARTVTRTIVAKDGGTATVVVGVDIDHTAPSVGIGGARNRGVYRGTAPSVRCVGSDALSGITSCRLSTWSSAIAAGRTVHYRATATDRAGNTRTASGSYTVLTRYLDGATYDHGRFEVKAGRVYTLVVTSSGARPVYYDATVAPGRPRVRDHALRRGGHHRWTLGVLMQPGLRSHRHWNIGVRIGSTLRVLELRITNAR</sequence>
<dbReference type="STRING" id="1206085.SAMN05443575_1404"/>
<evidence type="ECO:0000256" key="2">
    <source>
        <dbReference type="SAM" id="SignalP"/>
    </source>
</evidence>
<dbReference type="GO" id="GO:0030313">
    <property type="term" value="C:cell envelope"/>
    <property type="evidence" value="ECO:0007669"/>
    <property type="project" value="UniProtKB-SubCell"/>
</dbReference>
<proteinExistence type="predicted"/>
<feature type="chain" id="PRO_5012319006" evidence="2">
    <location>
        <begin position="30"/>
        <end position="1196"/>
    </location>
</feature>
<dbReference type="AlphaFoldDB" id="A0A1M5H5U0"/>
<keyword evidence="2" id="KW-0732">Signal</keyword>
<dbReference type="Gene3D" id="2.60.40.4270">
    <property type="entry name" value="Listeria-Bacteroides repeat domain"/>
    <property type="match status" value="1"/>
</dbReference>
<protein>
    <submittedName>
        <fullName evidence="3">Listeria/Bacterioides repeat-containing protein</fullName>
    </submittedName>
</protein>
<dbReference type="OrthoDB" id="4750337at2"/>
<name>A0A1M5H5U0_9ACTN</name>
<dbReference type="RefSeq" id="WP_073388017.1">
    <property type="nucleotide sequence ID" value="NZ_FQVU01000002.1"/>
</dbReference>
<reference evidence="4" key="1">
    <citation type="submission" date="2016-11" db="EMBL/GenBank/DDBJ databases">
        <authorList>
            <person name="Varghese N."/>
            <person name="Submissions S."/>
        </authorList>
    </citation>
    <scope>NUCLEOTIDE SEQUENCE [LARGE SCALE GENOMIC DNA]</scope>
    <source>
        <strain evidence="4">DSM 45627</strain>
    </source>
</reference>
<evidence type="ECO:0000256" key="1">
    <source>
        <dbReference type="ARBA" id="ARBA00004196"/>
    </source>
</evidence>
<dbReference type="Gene3D" id="2.60.40.10">
    <property type="entry name" value="Immunoglobulins"/>
    <property type="match status" value="2"/>
</dbReference>
<dbReference type="Pfam" id="PF09479">
    <property type="entry name" value="Flg_new"/>
    <property type="match status" value="1"/>
</dbReference>
<dbReference type="GO" id="GO:0005975">
    <property type="term" value="P:carbohydrate metabolic process"/>
    <property type="evidence" value="ECO:0007669"/>
    <property type="project" value="UniProtKB-ARBA"/>
</dbReference>
<evidence type="ECO:0000313" key="4">
    <source>
        <dbReference type="Proteomes" id="UP000186132"/>
    </source>
</evidence>
<accession>A0A1M5H5U0</accession>
<comment type="subcellular location">
    <subcellularLocation>
        <location evidence="1">Cell envelope</location>
    </subcellularLocation>
</comment>
<dbReference type="NCBIfam" id="TIGR02543">
    <property type="entry name" value="List_Bact_rpt"/>
    <property type="match status" value="1"/>
</dbReference>
<keyword evidence="4" id="KW-1185">Reference proteome</keyword>
<dbReference type="Proteomes" id="UP000186132">
    <property type="component" value="Unassembled WGS sequence"/>
</dbReference>
<dbReference type="InterPro" id="IPR013783">
    <property type="entry name" value="Ig-like_fold"/>
</dbReference>
<evidence type="ECO:0000313" key="3">
    <source>
        <dbReference type="EMBL" id="SHG11253.1"/>
    </source>
</evidence>